<evidence type="ECO:0000313" key="4">
    <source>
        <dbReference type="Proteomes" id="UP000236594"/>
    </source>
</evidence>
<dbReference type="SUPFAM" id="SSF56281">
    <property type="entry name" value="Metallo-hydrolase/oxidoreductase"/>
    <property type="match status" value="1"/>
</dbReference>
<gene>
    <name evidence="3" type="ORF">C1631_009385</name>
</gene>
<dbReference type="Pfam" id="PF12706">
    <property type="entry name" value="Lactamase_B_2"/>
    <property type="match status" value="1"/>
</dbReference>
<dbReference type="PANTHER" id="PTHR42663">
    <property type="entry name" value="HYDROLASE C777.06C-RELATED-RELATED"/>
    <property type="match status" value="1"/>
</dbReference>
<feature type="domain" description="Metallo-beta-lactamase" evidence="2">
    <location>
        <begin position="83"/>
        <end position="283"/>
    </location>
</feature>
<dbReference type="InterPro" id="IPR001279">
    <property type="entry name" value="Metallo-B-lactamas"/>
</dbReference>
<dbReference type="Gene3D" id="3.60.15.10">
    <property type="entry name" value="Ribonuclease Z/Hydroxyacylglutathione hydrolase-like"/>
    <property type="match status" value="1"/>
</dbReference>
<feature type="signal peptide" evidence="1">
    <location>
        <begin position="1"/>
        <end position="19"/>
    </location>
</feature>
<sequence length="319" mass="36137">MKSLFILLLSICLSSPVDAQNSKNKEKETSDKGVTLIVLGNVQDAGSPQAGCKKSCCADLWKHPKQDRKITSLGVIDHDLQKNYIFDASPDFPQQVQLLQQQSGSLDKTTPDGIFITHAHIGHYTGLMFLGREAMNSKNIPVYAMPRLKKYFENNGPWSQLTHLKNISIQEMQNEVPLQITAHLRVTPIQVPHRDEYSETVGYLIQGPHKKALFIPDIDKWGTWKHNITDLIRTVDYAFLDATFYDAEEVGFRDIAEIPHPFVTESMELFRSLPALEKKKIHFIHLNHTNKLLIPDSQQTQTVLANGFNIARLGDKVEL</sequence>
<name>A0A316X8V6_9FLAO</name>
<dbReference type="OrthoDB" id="9800940at2"/>
<reference evidence="3 4" key="1">
    <citation type="submission" date="2018-04" db="EMBL/GenBank/DDBJ databases">
        <title>Draft Genome Sequence of Phosphate-Solubilizing Chryseobacterium sp. ISE14 that is a Biocontrol and Plant Growth-Promoting Rhizobacterium Isolated from Cucumber.</title>
        <authorList>
            <person name="Jeong J.-J."/>
            <person name="Sang M.K."/>
            <person name="Choi I.-G."/>
            <person name="Kim K.D."/>
        </authorList>
    </citation>
    <scope>NUCLEOTIDE SEQUENCE [LARGE SCALE GENOMIC DNA]</scope>
    <source>
        <strain evidence="3 4">ISE14</strain>
    </source>
</reference>
<dbReference type="PANTHER" id="PTHR42663:SF6">
    <property type="entry name" value="HYDROLASE C777.06C-RELATED"/>
    <property type="match status" value="1"/>
</dbReference>
<proteinExistence type="predicted"/>
<evidence type="ECO:0000259" key="2">
    <source>
        <dbReference type="Pfam" id="PF12706"/>
    </source>
</evidence>
<evidence type="ECO:0000256" key="1">
    <source>
        <dbReference type="SAM" id="SignalP"/>
    </source>
</evidence>
<dbReference type="EMBL" id="PPED02000002">
    <property type="protein sequence ID" value="PWN70192.1"/>
    <property type="molecule type" value="Genomic_DNA"/>
</dbReference>
<protein>
    <submittedName>
        <fullName evidence="3">Pyrroloquinoline quinone biosynthesis protein PqqB</fullName>
    </submittedName>
</protein>
<feature type="chain" id="PRO_5016304587" evidence="1">
    <location>
        <begin position="20"/>
        <end position="319"/>
    </location>
</feature>
<keyword evidence="1" id="KW-0732">Signal</keyword>
<dbReference type="InterPro" id="IPR036866">
    <property type="entry name" value="RibonucZ/Hydroxyglut_hydro"/>
</dbReference>
<evidence type="ECO:0000313" key="3">
    <source>
        <dbReference type="EMBL" id="PWN70192.1"/>
    </source>
</evidence>
<keyword evidence="4" id="KW-1185">Reference proteome</keyword>
<dbReference type="Proteomes" id="UP000236594">
    <property type="component" value="Unassembled WGS sequence"/>
</dbReference>
<dbReference type="AlphaFoldDB" id="A0A316X8V6"/>
<comment type="caution">
    <text evidence="3">The sequence shown here is derived from an EMBL/GenBank/DDBJ whole genome shotgun (WGS) entry which is preliminary data.</text>
</comment>
<dbReference type="RefSeq" id="WP_103247938.1">
    <property type="nucleotide sequence ID" value="NZ_PPED02000002.1"/>
</dbReference>
<organism evidence="3 4">
    <name type="scientific">Chryseobacterium phosphatilyticum</name>
    <dbReference type="NCBI Taxonomy" id="475075"/>
    <lineage>
        <taxon>Bacteria</taxon>
        <taxon>Pseudomonadati</taxon>
        <taxon>Bacteroidota</taxon>
        <taxon>Flavobacteriia</taxon>
        <taxon>Flavobacteriales</taxon>
        <taxon>Weeksellaceae</taxon>
        <taxon>Chryseobacterium group</taxon>
        <taxon>Chryseobacterium</taxon>
    </lineage>
</organism>
<accession>A0A316X8V6</accession>